<evidence type="ECO:0000313" key="4">
    <source>
        <dbReference type="Proteomes" id="UP000613177"/>
    </source>
</evidence>
<feature type="domain" description="CMP/dCMP-type deaminase" evidence="2">
    <location>
        <begin position="32"/>
        <end position="161"/>
    </location>
</feature>
<gene>
    <name evidence="3" type="ORF">INT48_003843</name>
</gene>
<dbReference type="SUPFAM" id="SSF53927">
    <property type="entry name" value="Cytidine deaminase-like"/>
    <property type="match status" value="1"/>
</dbReference>
<dbReference type="GO" id="GO:0003824">
    <property type="term" value="F:catalytic activity"/>
    <property type="evidence" value="ECO:0007669"/>
    <property type="project" value="InterPro"/>
</dbReference>
<accession>A0A8H7VVF1</accession>
<keyword evidence="1" id="KW-0732">Signal</keyword>
<dbReference type="AlphaFoldDB" id="A0A8H7VVF1"/>
<dbReference type="EMBL" id="JAEPRE010000406">
    <property type="protein sequence ID" value="KAG2228594.1"/>
    <property type="molecule type" value="Genomic_DNA"/>
</dbReference>
<dbReference type="PROSITE" id="PS51747">
    <property type="entry name" value="CYT_DCMP_DEAMINASES_2"/>
    <property type="match status" value="1"/>
</dbReference>
<sequence>MRIFYLGSIILCFTLFNFVCAKVCEGLESIRATDECYMKIALSFGLTHNPKAPFGTLIVDHTTNEISCYGVNSNKKNTLLHGETAAFWNCTELYPSPTDNDMFNPGLNWSIQTLYTTGEPCPMCASQAIYRGVHRVVWGSTVEDINYSGCPQLMINMVDVLATSKLGGNRPNPKAPILEGGILKDDCDRAFWCAFSSFRGKSYYEAMKKEGLEDFVKDRHARFSCDAKLKMYHYGL</sequence>
<name>A0A8H7VVF1_9FUNG</name>
<protein>
    <recommendedName>
        <fullName evidence="2">CMP/dCMP-type deaminase domain-containing protein</fullName>
    </recommendedName>
</protein>
<keyword evidence="4" id="KW-1185">Reference proteome</keyword>
<dbReference type="InterPro" id="IPR016193">
    <property type="entry name" value="Cytidine_deaminase-like"/>
</dbReference>
<feature type="signal peptide" evidence="1">
    <location>
        <begin position="1"/>
        <end position="21"/>
    </location>
</feature>
<dbReference type="Proteomes" id="UP000613177">
    <property type="component" value="Unassembled WGS sequence"/>
</dbReference>
<proteinExistence type="predicted"/>
<reference evidence="3" key="1">
    <citation type="submission" date="2021-01" db="EMBL/GenBank/DDBJ databases">
        <title>Metabolic potential, ecology and presence of endohyphal bacteria is reflected in genomic diversity of Mucoromycotina.</title>
        <authorList>
            <person name="Muszewska A."/>
            <person name="Okrasinska A."/>
            <person name="Steczkiewicz K."/>
            <person name="Drgas O."/>
            <person name="Orlowska M."/>
            <person name="Perlinska-Lenart U."/>
            <person name="Aleksandrzak-Piekarczyk T."/>
            <person name="Szatraj K."/>
            <person name="Zielenkiewicz U."/>
            <person name="Pilsyk S."/>
            <person name="Malc E."/>
            <person name="Mieczkowski P."/>
            <person name="Kruszewska J.S."/>
            <person name="Biernat P."/>
            <person name="Pawlowska J."/>
        </authorList>
    </citation>
    <scope>NUCLEOTIDE SEQUENCE</scope>
    <source>
        <strain evidence="3">WA0000018081</strain>
    </source>
</reference>
<comment type="caution">
    <text evidence="3">The sequence shown here is derived from an EMBL/GenBank/DDBJ whole genome shotgun (WGS) entry which is preliminary data.</text>
</comment>
<feature type="chain" id="PRO_5034576354" description="CMP/dCMP-type deaminase domain-containing protein" evidence="1">
    <location>
        <begin position="22"/>
        <end position="236"/>
    </location>
</feature>
<dbReference type="GO" id="GO:0006139">
    <property type="term" value="P:nucleobase-containing compound metabolic process"/>
    <property type="evidence" value="ECO:0007669"/>
    <property type="project" value="UniProtKB-ARBA"/>
</dbReference>
<evidence type="ECO:0000313" key="3">
    <source>
        <dbReference type="EMBL" id="KAG2228594.1"/>
    </source>
</evidence>
<evidence type="ECO:0000259" key="2">
    <source>
        <dbReference type="PROSITE" id="PS51747"/>
    </source>
</evidence>
<dbReference type="OrthoDB" id="408702at2759"/>
<dbReference type="Gene3D" id="3.40.140.10">
    <property type="entry name" value="Cytidine Deaminase, domain 2"/>
    <property type="match status" value="1"/>
</dbReference>
<dbReference type="Pfam" id="PF00383">
    <property type="entry name" value="dCMP_cyt_deam_1"/>
    <property type="match status" value="1"/>
</dbReference>
<evidence type="ECO:0000256" key="1">
    <source>
        <dbReference type="SAM" id="SignalP"/>
    </source>
</evidence>
<dbReference type="InterPro" id="IPR002125">
    <property type="entry name" value="CMP_dCMP_dom"/>
</dbReference>
<organism evidence="3 4">
    <name type="scientific">Thamnidium elegans</name>
    <dbReference type="NCBI Taxonomy" id="101142"/>
    <lineage>
        <taxon>Eukaryota</taxon>
        <taxon>Fungi</taxon>
        <taxon>Fungi incertae sedis</taxon>
        <taxon>Mucoromycota</taxon>
        <taxon>Mucoromycotina</taxon>
        <taxon>Mucoromycetes</taxon>
        <taxon>Mucorales</taxon>
        <taxon>Mucorineae</taxon>
        <taxon>Mucoraceae</taxon>
        <taxon>Thamnidium</taxon>
    </lineage>
</organism>